<feature type="transmembrane region" description="Helical" evidence="6">
    <location>
        <begin position="35"/>
        <end position="67"/>
    </location>
</feature>
<gene>
    <name evidence="7" type="ORF">DC045_09295</name>
</gene>
<evidence type="ECO:0000256" key="1">
    <source>
        <dbReference type="ARBA" id="ARBA00004141"/>
    </source>
</evidence>
<accession>A0A352ISR3</accession>
<dbReference type="AlphaFoldDB" id="A0A352ISR3"/>
<feature type="transmembrane region" description="Helical" evidence="6">
    <location>
        <begin position="118"/>
        <end position="138"/>
    </location>
</feature>
<feature type="non-terminal residue" evidence="7">
    <location>
        <position position="157"/>
    </location>
</feature>
<evidence type="ECO:0000256" key="4">
    <source>
        <dbReference type="ARBA" id="ARBA00022989"/>
    </source>
</evidence>
<keyword evidence="4 6" id="KW-1133">Transmembrane helix</keyword>
<dbReference type="EMBL" id="DNNA01000151">
    <property type="protein sequence ID" value="HBC34496.1"/>
    <property type="molecule type" value="Genomic_DNA"/>
</dbReference>
<dbReference type="PANTHER" id="PTHR30028:SF0">
    <property type="entry name" value="PROTEIN ALUMINUM SENSITIVE 3"/>
    <property type="match status" value="1"/>
</dbReference>
<evidence type="ECO:0000256" key="5">
    <source>
        <dbReference type="ARBA" id="ARBA00023136"/>
    </source>
</evidence>
<evidence type="ECO:0000256" key="2">
    <source>
        <dbReference type="ARBA" id="ARBA00005268"/>
    </source>
</evidence>
<comment type="subcellular location">
    <subcellularLocation>
        <location evidence="1">Membrane</location>
        <topology evidence="1">Multi-pass membrane protein</topology>
    </subcellularLocation>
</comment>
<proteinExistence type="inferred from homology"/>
<protein>
    <submittedName>
        <fullName evidence="7">ABC transporter permease</fullName>
    </submittedName>
</protein>
<comment type="caution">
    <text evidence="7">The sequence shown here is derived from an EMBL/GenBank/DDBJ whole genome shotgun (WGS) entry which is preliminary data.</text>
</comment>
<name>A0A352ISR3_9GAMM</name>
<evidence type="ECO:0000256" key="6">
    <source>
        <dbReference type="SAM" id="Phobius"/>
    </source>
</evidence>
<feature type="transmembrane region" description="Helical" evidence="6">
    <location>
        <begin position="79"/>
        <end position="106"/>
    </location>
</feature>
<dbReference type="GO" id="GO:0005886">
    <property type="term" value="C:plasma membrane"/>
    <property type="evidence" value="ECO:0007669"/>
    <property type="project" value="TreeGrafter"/>
</dbReference>
<dbReference type="Proteomes" id="UP000263489">
    <property type="component" value="Unassembled WGS sequence"/>
</dbReference>
<dbReference type="PANTHER" id="PTHR30028">
    <property type="entry name" value="UPF0014 INNER MEMBRANE PROTEIN YBBM-RELATED"/>
    <property type="match status" value="1"/>
</dbReference>
<dbReference type="InterPro" id="IPR005226">
    <property type="entry name" value="UPF0014_fam"/>
</dbReference>
<keyword evidence="5 6" id="KW-0472">Membrane</keyword>
<dbReference type="Pfam" id="PF03649">
    <property type="entry name" value="UPF0014"/>
    <property type="match status" value="1"/>
</dbReference>
<sequence length="157" mass="16980">MGLAALLVLALAGTGYLARLGITRNLLIAALRTVIQLALIGLVLEALFASSGFYWIALMALVMLLVAGREVVARQGRRLQGWWAFGIGTGSMFVSSFSVTVLALSVVIGPDPWYTPQYAIPLLGMMLGNTMTGVSLALDRLNESVWRQRAVIENRLM</sequence>
<organism evidence="7 8">
    <name type="scientific">Marinobacter adhaerens</name>
    <dbReference type="NCBI Taxonomy" id="1033846"/>
    <lineage>
        <taxon>Bacteria</taxon>
        <taxon>Pseudomonadati</taxon>
        <taxon>Pseudomonadota</taxon>
        <taxon>Gammaproteobacteria</taxon>
        <taxon>Pseudomonadales</taxon>
        <taxon>Marinobacteraceae</taxon>
        <taxon>Marinobacter</taxon>
    </lineage>
</organism>
<evidence type="ECO:0000313" key="7">
    <source>
        <dbReference type="EMBL" id="HBC34496.1"/>
    </source>
</evidence>
<keyword evidence="3 6" id="KW-0812">Transmembrane</keyword>
<evidence type="ECO:0000313" key="8">
    <source>
        <dbReference type="Proteomes" id="UP000263489"/>
    </source>
</evidence>
<comment type="similarity">
    <text evidence="2">Belongs to the UPF0014 family.</text>
</comment>
<reference evidence="7 8" key="1">
    <citation type="journal article" date="2018" name="Nat. Biotechnol.">
        <title>A standardized bacterial taxonomy based on genome phylogeny substantially revises the tree of life.</title>
        <authorList>
            <person name="Parks D.H."/>
            <person name="Chuvochina M."/>
            <person name="Waite D.W."/>
            <person name="Rinke C."/>
            <person name="Skarshewski A."/>
            <person name="Chaumeil P.A."/>
            <person name="Hugenholtz P."/>
        </authorList>
    </citation>
    <scope>NUCLEOTIDE SEQUENCE [LARGE SCALE GENOMIC DNA]</scope>
    <source>
        <strain evidence="7">UBA9380</strain>
    </source>
</reference>
<evidence type="ECO:0000256" key="3">
    <source>
        <dbReference type="ARBA" id="ARBA00022692"/>
    </source>
</evidence>